<dbReference type="RefSeq" id="WP_014696897.1">
    <property type="nucleotide sequence ID" value="NC_017833.1"/>
</dbReference>
<reference evidence="2" key="1">
    <citation type="journal article" date="2012" name="Plasmid">
        <title>Characterization of Streptomyces plasmid-phage pFP4 and its evolutionary implications.</title>
        <authorList>
            <person name="Chen Z."/>
            <person name="Zhong L."/>
            <person name="Shen M."/>
            <person name="Fang P."/>
            <person name="Qin Z."/>
        </authorList>
    </citation>
    <scope>NUCLEOTIDE SEQUENCE</scope>
    <source>
        <strain evidence="2">FR1</strain>
        <plasmid evidence="2">pFP4</plasmid>
    </source>
</reference>
<evidence type="ECO:0000313" key="2">
    <source>
        <dbReference type="EMBL" id="AFI44000.1"/>
    </source>
</evidence>
<dbReference type="InterPro" id="IPR006626">
    <property type="entry name" value="PbH1"/>
</dbReference>
<name>I1VH02_9ACTN</name>
<dbReference type="InterPro" id="IPR039448">
    <property type="entry name" value="Beta_helix"/>
</dbReference>
<dbReference type="InterPro" id="IPR012334">
    <property type="entry name" value="Pectin_lyas_fold"/>
</dbReference>
<gene>
    <name evidence="2" type="ORF">pFP4.1c</name>
</gene>
<geneLocation type="plasmid" evidence="2">
    <name>pFP4</name>
</geneLocation>
<dbReference type="Gene3D" id="2.160.20.10">
    <property type="entry name" value="Single-stranded right-handed beta-helix, Pectin lyase-like"/>
    <property type="match status" value="1"/>
</dbReference>
<dbReference type="EMBL" id="JQ606827">
    <property type="protein sequence ID" value="AFI44000.1"/>
    <property type="molecule type" value="Genomic_DNA"/>
</dbReference>
<accession>I1VH02</accession>
<dbReference type="SMART" id="SM00710">
    <property type="entry name" value="PbH1"/>
    <property type="match status" value="10"/>
</dbReference>
<protein>
    <submittedName>
        <fullName evidence="2">Phage related protein</fullName>
    </submittedName>
</protein>
<proteinExistence type="predicted"/>
<evidence type="ECO:0000259" key="1">
    <source>
        <dbReference type="Pfam" id="PF13229"/>
    </source>
</evidence>
<dbReference type="Pfam" id="PF13229">
    <property type="entry name" value="Beta_helix"/>
    <property type="match status" value="1"/>
</dbReference>
<dbReference type="InterPro" id="IPR011050">
    <property type="entry name" value="Pectin_lyase_fold/virulence"/>
</dbReference>
<feature type="domain" description="Right handed beta helix" evidence="1">
    <location>
        <begin position="455"/>
        <end position="624"/>
    </location>
</feature>
<sequence>MPQYTYGGNPSAVLTTATGDVVPDYPLIVRAAGTGAVITALFEENGTTPIAQLRTNDVSSDTPGAIRTFKVEGFGAIQYEYNGPSGQPVRWYEVGREVPTAALEGLASKLDTAGGTITGDLDVTGTLDVGTLLVGGQPLDTGADFTTAGIHLPTAVTGAGIQAALNAARDANGGWVIVPPGNYDASTLPLRIYRNTRLTLCDGATIRRATTGTMLINGDASQTFGGYTGHGSIIIEGGIWDARATTYPTSAMAISIGHAENVRIRDTTIKDVCGYHAIELNSTKTATIERCRFLGYVDPGGRDFSEAIQVDLAKSSGVFGGFGPYDNTVCEDVTIRDCYVGASGTAGTTVWPRGVGSHSATVDVAHRRIKVLENSFVGCPQYAVVAYAWNDSVIDDNTMRSCGSGVRLRTIISSDAADSTNTSGVVTNASQVMENLVVSNNTIVDGTGYDDPILCYGESTGRVTGVTIDGNTIDGSGGSENGIRIYYTSDYTLSDNTIRNAAGTGISQEQVIGGVIGVNRVYAPGGSGISCDTGTGMTIATNQIRDAGVNGVHVLGGSDIQVLDNYIKGASRAASGSWGIRCSTSADGLLIAGNKVRKFGSGNEVAAGIGITSTCTNVKRYGNDLGDTGLDDQSTSDVSPFDTGFGAVETLLRPSGRYETTSRLRSGTTSTPTSGTLYLVPIWLPKGHVVSNIGFVSGGTAASSPTNYWFTLHDRSRVALARTADQTTTAWAANTVKSLAIAQTTAGAASSYTTTYAGLHYLGVMIKATTVCSLVSEGSVADVLASVSPGFGGTDTGLSTPPTVTAGAFTAGSFGAGSGVLLHGYVT</sequence>
<dbReference type="SUPFAM" id="SSF51126">
    <property type="entry name" value="Pectin lyase-like"/>
    <property type="match status" value="2"/>
</dbReference>
<keyword evidence="2" id="KW-0614">Plasmid</keyword>
<organism evidence="2">
    <name type="scientific">Streptomyces sp. FR1</name>
    <dbReference type="NCBI Taxonomy" id="349971"/>
    <lineage>
        <taxon>Bacteria</taxon>
        <taxon>Bacillati</taxon>
        <taxon>Actinomycetota</taxon>
        <taxon>Actinomycetes</taxon>
        <taxon>Kitasatosporales</taxon>
        <taxon>Streptomycetaceae</taxon>
        <taxon>Streptomyces</taxon>
    </lineage>
</organism>
<dbReference type="AlphaFoldDB" id="I1VH02"/>